<dbReference type="STRING" id="862515.HMPREF0658_0811"/>
<organism evidence="3 4">
    <name type="scientific">Hoylesella marshii DSM 16973 = JCM 13450</name>
    <dbReference type="NCBI Taxonomy" id="862515"/>
    <lineage>
        <taxon>Bacteria</taxon>
        <taxon>Pseudomonadati</taxon>
        <taxon>Bacteroidota</taxon>
        <taxon>Bacteroidia</taxon>
        <taxon>Bacteroidales</taxon>
        <taxon>Prevotellaceae</taxon>
        <taxon>Hoylesella</taxon>
    </lineage>
</organism>
<reference evidence="3" key="1">
    <citation type="submission" date="2010-07" db="EMBL/GenBank/DDBJ databases">
        <authorList>
            <person name="Muzny D."/>
            <person name="Qin X."/>
            <person name="Deng J."/>
            <person name="Jiang H."/>
            <person name="Liu Y."/>
            <person name="Qu J."/>
            <person name="Song X.-Z."/>
            <person name="Zhang L."/>
            <person name="Thornton R."/>
            <person name="Coyle M."/>
            <person name="Francisco L."/>
            <person name="Jackson L."/>
            <person name="Javaid M."/>
            <person name="Korchina V."/>
            <person name="Kovar C."/>
            <person name="Mata R."/>
            <person name="Mathew T."/>
            <person name="Ngo R."/>
            <person name="Nguyen L."/>
            <person name="Nguyen N."/>
            <person name="Okwuonu G."/>
            <person name="Ongeri F."/>
            <person name="Pham C."/>
            <person name="Simmons D."/>
            <person name="Wilczek-Boney K."/>
            <person name="Hale W."/>
            <person name="Jakkamsetti A."/>
            <person name="Pham P."/>
            <person name="Ruth R."/>
            <person name="San Lucas F."/>
            <person name="Warren J."/>
            <person name="Zhang J."/>
            <person name="Zhao Z."/>
            <person name="Zhou C."/>
            <person name="Zhu D."/>
            <person name="Lee S."/>
            <person name="Bess C."/>
            <person name="Blankenburg K."/>
            <person name="Forbes L."/>
            <person name="Fu Q."/>
            <person name="Gubbala S."/>
            <person name="Hirani K."/>
            <person name="Jayaseelan J.C."/>
            <person name="Lara F."/>
            <person name="Munidasa M."/>
            <person name="Palculict T."/>
            <person name="Patil S."/>
            <person name="Pu L.-L."/>
            <person name="Saada N."/>
            <person name="Tang L."/>
            <person name="Weissenberger G."/>
            <person name="Zhu Y."/>
            <person name="Hemphill L."/>
            <person name="Shang Y."/>
            <person name="Youmans B."/>
            <person name="Ayvaz T."/>
            <person name="Ross M."/>
            <person name="Santibanez J."/>
            <person name="Aqrawi P."/>
            <person name="Gross S."/>
            <person name="Joshi V."/>
            <person name="Fowler G."/>
            <person name="Nazareth L."/>
            <person name="Reid J."/>
            <person name="Worley K."/>
            <person name="Petrosino J."/>
            <person name="Highlander S."/>
            <person name="Gibbs R."/>
        </authorList>
    </citation>
    <scope>NUCLEOTIDE SEQUENCE [LARGE SCALE GENOMIC DNA]</scope>
    <source>
        <strain evidence="3">DSM 16973</strain>
    </source>
</reference>
<keyword evidence="1" id="KW-1133">Transmembrane helix</keyword>
<feature type="transmembrane region" description="Helical" evidence="1">
    <location>
        <begin position="84"/>
        <end position="107"/>
    </location>
</feature>
<evidence type="ECO:0000256" key="1">
    <source>
        <dbReference type="SAM" id="Phobius"/>
    </source>
</evidence>
<proteinExistence type="predicted"/>
<dbReference type="EMBL" id="AEEI01000026">
    <property type="protein sequence ID" value="EFM02306.1"/>
    <property type="molecule type" value="Genomic_DNA"/>
</dbReference>
<name>E0NRL0_9BACT</name>
<feature type="domain" description="DUF4476" evidence="2">
    <location>
        <begin position="427"/>
        <end position="514"/>
    </location>
</feature>
<dbReference type="eggNOG" id="COG2913">
    <property type="taxonomic scope" value="Bacteria"/>
</dbReference>
<accession>E0NRL0</accession>
<evidence type="ECO:0000313" key="3">
    <source>
        <dbReference type="EMBL" id="EFM02306.1"/>
    </source>
</evidence>
<dbReference type="Pfam" id="PF14771">
    <property type="entry name" value="DUF4476"/>
    <property type="match status" value="1"/>
</dbReference>
<dbReference type="AlphaFoldDB" id="E0NRL0"/>
<keyword evidence="4" id="KW-1185">Reference proteome</keyword>
<keyword evidence="1" id="KW-0812">Transmembrane</keyword>
<evidence type="ECO:0000313" key="4">
    <source>
        <dbReference type="Proteomes" id="UP000004394"/>
    </source>
</evidence>
<protein>
    <recommendedName>
        <fullName evidence="2">DUF4476 domain-containing protein</fullName>
    </recommendedName>
</protein>
<keyword evidence="1" id="KW-0472">Membrane</keyword>
<feature type="transmembrane region" description="Helical" evidence="1">
    <location>
        <begin position="127"/>
        <end position="146"/>
    </location>
</feature>
<feature type="transmembrane region" description="Helical" evidence="1">
    <location>
        <begin position="304"/>
        <end position="322"/>
    </location>
</feature>
<feature type="transmembrane region" description="Helical" evidence="1">
    <location>
        <begin position="275"/>
        <end position="295"/>
    </location>
</feature>
<feature type="transmembrane region" description="Helical" evidence="1">
    <location>
        <begin position="59"/>
        <end position="77"/>
    </location>
</feature>
<feature type="transmembrane region" description="Helical" evidence="1">
    <location>
        <begin position="212"/>
        <end position="229"/>
    </location>
</feature>
<feature type="transmembrane region" description="Helical" evidence="1">
    <location>
        <begin position="181"/>
        <end position="200"/>
    </location>
</feature>
<dbReference type="HOGENOM" id="CLU_522591_0_0_10"/>
<feature type="transmembrane region" description="Helical" evidence="1">
    <location>
        <begin position="26"/>
        <end position="47"/>
    </location>
</feature>
<dbReference type="InterPro" id="IPR028011">
    <property type="entry name" value="DUF4476"/>
</dbReference>
<sequence length="521" mass="59863">MNKPLQPSATVGEASRGTKPNYWGRTLASFFLVLFAMPLGHALMIIMERTLSASAIHSAGFIMGFVGLVMVIVGVVVKSDTRQTLWGLFGGLLFWTGWVEFLFLYYARRYGVQPEMENGVVVTKPEYLIMPATFGLWMMVMTMYIFSTKNGCDFITWIQKVCFRSHRPKIVVQPMTRHTSIVTFMELNMMLWALYLLLMFCYDKHFLGDHHPVTFLVGLGCFIGALFMFRRQLKLASWGANIRMAIATVIIFWTPVEILGRINFFTEIWLQPERYALEMCLTLLVFVALAIYLWIKSGKKRNKVAAIWLILLLMAGSVTASAKDKRVVTRGMSKQEVTEILGKPSATSFDEYGEQWEYRKVIGGLLDSRVSKILVDFNRNDRVVRYRTVDLPSSDEAKDAGRHPMRPYDGGMVGDVMPYPYDIFCLNETDFSWLYNKVKKASFDSDKYSLLEVATLGCYYTCNQCARLMELFSFSDERLKALKLMSRHIVDPENAYSIYRVFTFDSDKDKAADMMQNVRRR</sequence>
<evidence type="ECO:0000259" key="2">
    <source>
        <dbReference type="Pfam" id="PF14771"/>
    </source>
</evidence>
<dbReference type="Proteomes" id="UP000004394">
    <property type="component" value="Unassembled WGS sequence"/>
</dbReference>
<comment type="caution">
    <text evidence="3">The sequence shown here is derived from an EMBL/GenBank/DDBJ whole genome shotgun (WGS) entry which is preliminary data.</text>
</comment>
<dbReference type="BioCyc" id="PMAR862515-HMP:GMOO-825-MONOMER"/>
<feature type="transmembrane region" description="Helical" evidence="1">
    <location>
        <begin position="236"/>
        <end position="255"/>
    </location>
</feature>
<gene>
    <name evidence="3" type="ORF">HMPREF0658_0811</name>
</gene>